<feature type="signal peptide" evidence="1">
    <location>
        <begin position="1"/>
        <end position="19"/>
    </location>
</feature>
<evidence type="ECO:0000256" key="1">
    <source>
        <dbReference type="SAM" id="SignalP"/>
    </source>
</evidence>
<evidence type="ECO:0000313" key="2">
    <source>
        <dbReference type="EMBL" id="KAF2531065.1"/>
    </source>
</evidence>
<proteinExistence type="predicted"/>
<feature type="chain" id="PRO_5035712903" evidence="1">
    <location>
        <begin position="20"/>
        <end position="104"/>
    </location>
</feature>
<gene>
    <name evidence="2" type="ORF">F2Q70_00031055</name>
</gene>
<dbReference type="AlphaFoldDB" id="A0A8S9FCC3"/>
<sequence>MKPELVGLLLLSFYEVVLHEVKSDLDHPFALLRFFRSGFGYAGFSYLENFWARRLPDDFEEVFQTTSRKSSRRLPGSLPDDFQEVFQTTSRKSSDVVFSHVSFS</sequence>
<organism evidence="2">
    <name type="scientific">Brassica cretica</name>
    <name type="common">Mustard</name>
    <dbReference type="NCBI Taxonomy" id="69181"/>
    <lineage>
        <taxon>Eukaryota</taxon>
        <taxon>Viridiplantae</taxon>
        <taxon>Streptophyta</taxon>
        <taxon>Embryophyta</taxon>
        <taxon>Tracheophyta</taxon>
        <taxon>Spermatophyta</taxon>
        <taxon>Magnoliopsida</taxon>
        <taxon>eudicotyledons</taxon>
        <taxon>Gunneridae</taxon>
        <taxon>Pentapetalae</taxon>
        <taxon>rosids</taxon>
        <taxon>malvids</taxon>
        <taxon>Brassicales</taxon>
        <taxon>Brassicaceae</taxon>
        <taxon>Brassiceae</taxon>
        <taxon>Brassica</taxon>
    </lineage>
</organism>
<comment type="caution">
    <text evidence="2">The sequence shown here is derived from an EMBL/GenBank/DDBJ whole genome shotgun (WGS) entry which is preliminary data.</text>
</comment>
<name>A0A8S9FCC3_BRACR</name>
<keyword evidence="1" id="KW-0732">Signal</keyword>
<dbReference type="EMBL" id="QGKY02002305">
    <property type="protein sequence ID" value="KAF2531065.1"/>
    <property type="molecule type" value="Genomic_DNA"/>
</dbReference>
<reference evidence="2" key="1">
    <citation type="submission" date="2019-12" db="EMBL/GenBank/DDBJ databases">
        <title>Genome sequencing and annotation of Brassica cretica.</title>
        <authorList>
            <person name="Studholme D.J."/>
            <person name="Sarris P.F."/>
        </authorList>
    </citation>
    <scope>NUCLEOTIDE SEQUENCE</scope>
    <source>
        <strain evidence="2">PFS-102/07</strain>
        <tissue evidence="2">Leaf</tissue>
    </source>
</reference>
<protein>
    <submittedName>
        <fullName evidence="2">Uncharacterized protein</fullName>
    </submittedName>
</protein>
<accession>A0A8S9FCC3</accession>